<evidence type="ECO:0000313" key="2">
    <source>
        <dbReference type="EMBL" id="KSU84718.1"/>
    </source>
</evidence>
<dbReference type="RefSeq" id="WP_061968693.1">
    <property type="nucleotide sequence ID" value="NZ_FMAV01000001.1"/>
</dbReference>
<evidence type="ECO:0000313" key="3">
    <source>
        <dbReference type="Proteomes" id="UP000054099"/>
    </source>
</evidence>
<name>A0A0V8JCF4_9BACL</name>
<dbReference type="OrthoDB" id="2989967at2"/>
<dbReference type="SMART" id="SM00914">
    <property type="entry name" value="IDEAL"/>
    <property type="match status" value="1"/>
</dbReference>
<gene>
    <name evidence="2" type="ORF">AS030_04070</name>
</gene>
<sequence>MKDNTSYNKDMNDLVKYKLQKKNEPFAFNMVAQMILDESLHAHQIKRYKEKIDEALEKRDEASFMKLTDEYLRFLG</sequence>
<accession>A0A0V8JCF4</accession>
<dbReference type="Pfam" id="PF08858">
    <property type="entry name" value="IDEAL"/>
    <property type="match status" value="1"/>
</dbReference>
<dbReference type="Gene3D" id="4.10.810.10">
    <property type="entry name" value="Virus Scaffolding Protein, Chain A"/>
    <property type="match status" value="1"/>
</dbReference>
<dbReference type="InterPro" id="IPR027393">
    <property type="entry name" value="Virus_scaffolding_prot_C"/>
</dbReference>
<dbReference type="EMBL" id="LNQN01000001">
    <property type="protein sequence ID" value="KSU84718.1"/>
    <property type="molecule type" value="Genomic_DNA"/>
</dbReference>
<evidence type="ECO:0000259" key="1">
    <source>
        <dbReference type="SMART" id="SM00914"/>
    </source>
</evidence>
<dbReference type="InterPro" id="IPR014957">
    <property type="entry name" value="IDEAL_dom"/>
</dbReference>
<reference evidence="2 3" key="1">
    <citation type="journal article" date="2014" name="Antonie Van Leeuwenhoek">
        <title>Fictibacillus enclensis sp. nov., isolated from marine sediment.</title>
        <authorList>
            <person name="Dastager S.G."/>
            <person name="Mawlankar R."/>
            <person name="Srinivasan K."/>
            <person name="Tang S.K."/>
            <person name="Lee J.C."/>
            <person name="Ramana V.V."/>
            <person name="Shouche Y.S."/>
        </authorList>
    </citation>
    <scope>NUCLEOTIDE SEQUENCE [LARGE SCALE GENOMIC DNA]</scope>
    <source>
        <strain evidence="2 3">NIO-1003</strain>
    </source>
</reference>
<dbReference type="AlphaFoldDB" id="A0A0V8JCF4"/>
<feature type="domain" description="IDEAL" evidence="1">
    <location>
        <begin position="35"/>
        <end position="71"/>
    </location>
</feature>
<keyword evidence="3" id="KW-1185">Reference proteome</keyword>
<dbReference type="Proteomes" id="UP000054099">
    <property type="component" value="Unassembled WGS sequence"/>
</dbReference>
<protein>
    <recommendedName>
        <fullName evidence="1">IDEAL domain-containing protein</fullName>
    </recommendedName>
</protein>
<organism evidence="2 3">
    <name type="scientific">Fictibacillus enclensis</name>
    <dbReference type="NCBI Taxonomy" id="1017270"/>
    <lineage>
        <taxon>Bacteria</taxon>
        <taxon>Bacillati</taxon>
        <taxon>Bacillota</taxon>
        <taxon>Bacilli</taxon>
        <taxon>Bacillales</taxon>
        <taxon>Fictibacillaceae</taxon>
        <taxon>Fictibacillus</taxon>
    </lineage>
</organism>
<comment type="caution">
    <text evidence="2">The sequence shown here is derived from an EMBL/GenBank/DDBJ whole genome shotgun (WGS) entry which is preliminary data.</text>
</comment>
<proteinExistence type="predicted"/>